<gene>
    <name evidence="3" type="ORF">ACFQJ7_09655</name>
</gene>
<evidence type="ECO:0000256" key="2">
    <source>
        <dbReference type="SAM" id="Phobius"/>
    </source>
</evidence>
<feature type="compositionally biased region" description="Basic and acidic residues" evidence="1">
    <location>
        <begin position="130"/>
        <end position="140"/>
    </location>
</feature>
<dbReference type="AlphaFoldDB" id="A0ABD5X515"/>
<evidence type="ECO:0000256" key="1">
    <source>
        <dbReference type="SAM" id="MobiDB-lite"/>
    </source>
</evidence>
<reference evidence="3 4" key="1">
    <citation type="journal article" date="2014" name="Int. J. Syst. Evol. Microbiol.">
        <title>Complete genome sequence of Corynebacterium casei LMG S-19264T (=DSM 44701T), isolated from a smear-ripened cheese.</title>
        <authorList>
            <consortium name="US DOE Joint Genome Institute (JGI-PGF)"/>
            <person name="Walter F."/>
            <person name="Albersmeier A."/>
            <person name="Kalinowski J."/>
            <person name="Ruckert C."/>
        </authorList>
    </citation>
    <scope>NUCLEOTIDE SEQUENCE [LARGE SCALE GENOMIC DNA]</scope>
    <source>
        <strain evidence="3 4">CGMCC 4.7215</strain>
    </source>
</reference>
<dbReference type="Proteomes" id="UP001596414">
    <property type="component" value="Unassembled WGS sequence"/>
</dbReference>
<dbReference type="EMBL" id="JBHSZQ010000020">
    <property type="protein sequence ID" value="MFC7126296.1"/>
    <property type="molecule type" value="Genomic_DNA"/>
</dbReference>
<proteinExistence type="predicted"/>
<feature type="region of interest" description="Disordered" evidence="1">
    <location>
        <begin position="116"/>
        <end position="140"/>
    </location>
</feature>
<evidence type="ECO:0008006" key="5">
    <source>
        <dbReference type="Google" id="ProtNLM"/>
    </source>
</evidence>
<accession>A0ABD5X515</accession>
<feature type="compositionally biased region" description="Low complexity" evidence="1">
    <location>
        <begin position="78"/>
        <end position="88"/>
    </location>
</feature>
<evidence type="ECO:0000313" key="4">
    <source>
        <dbReference type="Proteomes" id="UP001596414"/>
    </source>
</evidence>
<name>A0ABD5X515_9EURY</name>
<evidence type="ECO:0000313" key="3">
    <source>
        <dbReference type="EMBL" id="MFC7126296.1"/>
    </source>
</evidence>
<keyword evidence="2" id="KW-0472">Membrane</keyword>
<keyword evidence="2" id="KW-0812">Transmembrane</keyword>
<keyword evidence="2" id="KW-1133">Transmembrane helix</keyword>
<dbReference type="RefSeq" id="WP_267635849.1">
    <property type="nucleotide sequence ID" value="NZ_JAODIY010000001.1"/>
</dbReference>
<comment type="caution">
    <text evidence="3">The sequence shown here is derived from an EMBL/GenBank/DDBJ whole genome shotgun (WGS) entry which is preliminary data.</text>
</comment>
<sequence length="140" mass="14962">MNLGKLLLWVVLGVVALAVVNVVVAAVFAAIGFLWSLITTGVTLAVVAGLLYGVYRLYDLVSGGDKGQSANSGGYDISSSRNSSLSTSTEYGGSASGVDDLQQQYANGDISEAELEQRLEQQMADDDLDNIDRELQRERR</sequence>
<organism evidence="3 4">
    <name type="scientific">Halovenus rubra</name>
    <dbReference type="NCBI Taxonomy" id="869890"/>
    <lineage>
        <taxon>Archaea</taxon>
        <taxon>Methanobacteriati</taxon>
        <taxon>Methanobacteriota</taxon>
        <taxon>Stenosarchaea group</taxon>
        <taxon>Halobacteria</taxon>
        <taxon>Halobacteriales</taxon>
        <taxon>Haloarculaceae</taxon>
        <taxon>Halovenus</taxon>
    </lineage>
</organism>
<feature type="region of interest" description="Disordered" evidence="1">
    <location>
        <begin position="64"/>
        <end position="99"/>
    </location>
</feature>
<feature type="transmembrane region" description="Helical" evidence="2">
    <location>
        <begin position="35"/>
        <end position="55"/>
    </location>
</feature>
<protein>
    <recommendedName>
        <fullName evidence="5">SHOCT domain-containing protein</fullName>
    </recommendedName>
</protein>